<comment type="similarity">
    <text evidence="1 2">Belongs to the outer membrane factor (OMF) (TC 1.B.17) family.</text>
</comment>
<dbReference type="GO" id="GO:0005886">
    <property type="term" value="C:plasma membrane"/>
    <property type="evidence" value="ECO:0007669"/>
    <property type="project" value="UniProtKB-SubCell"/>
</dbReference>
<dbReference type="AlphaFoldDB" id="A0A286G884"/>
<keyword evidence="2 3" id="KW-0449">Lipoprotein</keyword>
<keyword evidence="2" id="KW-0472">Membrane</keyword>
<dbReference type="EMBL" id="OCNJ01000002">
    <property type="protein sequence ID" value="SOD91698.1"/>
    <property type="molecule type" value="Genomic_DNA"/>
</dbReference>
<protein>
    <submittedName>
        <fullName evidence="3">Efflux transporter, outer membrane factor (OMF) lipoprotein, NodT family</fullName>
    </submittedName>
</protein>
<accession>A0A286G884</accession>
<dbReference type="Gene3D" id="2.20.200.10">
    <property type="entry name" value="Outer membrane efflux proteins (OEP)"/>
    <property type="match status" value="1"/>
</dbReference>
<dbReference type="PANTHER" id="PTHR30203:SF32">
    <property type="entry name" value="CATION EFFLUX SYSTEM PROTEIN CUSC"/>
    <property type="match status" value="1"/>
</dbReference>
<dbReference type="OrthoDB" id="9783100at2"/>
<reference evidence="3 4" key="1">
    <citation type="submission" date="2017-09" db="EMBL/GenBank/DDBJ databases">
        <authorList>
            <person name="Ehlers B."/>
            <person name="Leendertz F.H."/>
        </authorList>
    </citation>
    <scope>NUCLEOTIDE SEQUENCE [LARGE SCALE GENOMIC DNA]</scope>
    <source>
        <strain evidence="3 4">USBA 140</strain>
    </source>
</reference>
<dbReference type="InterPro" id="IPR003423">
    <property type="entry name" value="OMP_efflux"/>
</dbReference>
<proteinExistence type="inferred from homology"/>
<evidence type="ECO:0000313" key="3">
    <source>
        <dbReference type="EMBL" id="SOD91698.1"/>
    </source>
</evidence>
<feature type="signal peptide" evidence="2">
    <location>
        <begin position="1"/>
        <end position="17"/>
    </location>
</feature>
<keyword evidence="2" id="KW-0812">Transmembrane</keyword>
<feature type="chain" id="PRO_5011821410" evidence="2">
    <location>
        <begin position="18"/>
        <end position="469"/>
    </location>
</feature>
<keyword evidence="2" id="KW-0732">Signal</keyword>
<keyword evidence="4" id="KW-1185">Reference proteome</keyword>
<dbReference type="GO" id="GO:0015562">
    <property type="term" value="F:efflux transmembrane transporter activity"/>
    <property type="evidence" value="ECO:0007669"/>
    <property type="project" value="InterPro"/>
</dbReference>
<evidence type="ECO:0000256" key="1">
    <source>
        <dbReference type="ARBA" id="ARBA00007613"/>
    </source>
</evidence>
<dbReference type="PANTHER" id="PTHR30203">
    <property type="entry name" value="OUTER MEMBRANE CATION EFFLUX PROTEIN"/>
    <property type="match status" value="1"/>
</dbReference>
<dbReference type="Gene3D" id="1.20.1600.10">
    <property type="entry name" value="Outer membrane efflux proteins (OEP)"/>
    <property type="match status" value="1"/>
</dbReference>
<dbReference type="InterPro" id="IPR010131">
    <property type="entry name" value="MdtP/NodT-like"/>
</dbReference>
<dbReference type="Proteomes" id="UP000219621">
    <property type="component" value="Unassembled WGS sequence"/>
</dbReference>
<organism evidence="3 4">
    <name type="scientific">Caenispirillum bisanense</name>
    <dbReference type="NCBI Taxonomy" id="414052"/>
    <lineage>
        <taxon>Bacteria</taxon>
        <taxon>Pseudomonadati</taxon>
        <taxon>Pseudomonadota</taxon>
        <taxon>Alphaproteobacteria</taxon>
        <taxon>Rhodospirillales</taxon>
        <taxon>Novispirillaceae</taxon>
        <taxon>Caenispirillum</taxon>
    </lineage>
</organism>
<evidence type="ECO:0000313" key="4">
    <source>
        <dbReference type="Proteomes" id="UP000219621"/>
    </source>
</evidence>
<dbReference type="NCBIfam" id="TIGR01845">
    <property type="entry name" value="outer_NodT"/>
    <property type="match status" value="1"/>
</dbReference>
<evidence type="ECO:0000256" key="2">
    <source>
        <dbReference type="RuleBase" id="RU362097"/>
    </source>
</evidence>
<dbReference type="PROSITE" id="PS51257">
    <property type="entry name" value="PROKAR_LIPOPROTEIN"/>
    <property type="match status" value="1"/>
</dbReference>
<dbReference type="RefSeq" id="WP_097277852.1">
    <property type="nucleotide sequence ID" value="NZ_OCNJ01000002.1"/>
</dbReference>
<keyword evidence="2" id="KW-1134">Transmembrane beta strand</keyword>
<sequence>MRLPILFLLLSSVSACSLVPPLETPAPPVPVAFPDHEAVPAEASAAGLSRAAVFRDPRLLWIIDLALENNRDLRLALLDVEAARALNRVQTATALPGLDAQASYSRERTQGLGEGQPATADRHGASIGLTAFELDLFGRVRAVSDAAFARYLASEEGYRAARVTLIGAVADAYFAERLAVEQHALSQRTLADWRGSLALARVLQQSGRGGALDVVRAEAQVASAEADLRARDRAAAQAANALRLVVGAEVPADLPPPLALEHDPVVTRLPAGLPSDLLLNRPDIRQAERTLAAANADMGAARAAFFPRLSLTAAFGFASPSLTALFSSQHSVWNVSPGIVLPIFDGGRRDAELDLAKVRKTEAVAQYEKAIQTAFREVADGLAGSATLGAQIEAQTRTVSESARAVALAETRYRAGLESRLELLDAQRQLQAAQQALLTLRHDEIANAVALYKALGGGAAGETRTEPKP</sequence>
<dbReference type="Pfam" id="PF02321">
    <property type="entry name" value="OEP"/>
    <property type="match status" value="2"/>
</dbReference>
<comment type="subcellular location">
    <subcellularLocation>
        <location evidence="2">Cell membrane</location>
        <topology evidence="2">Lipid-anchor</topology>
    </subcellularLocation>
</comment>
<keyword evidence="2" id="KW-0564">Palmitate</keyword>
<name>A0A286G884_9PROT</name>
<dbReference type="SUPFAM" id="SSF56954">
    <property type="entry name" value="Outer membrane efflux proteins (OEP)"/>
    <property type="match status" value="1"/>
</dbReference>
<gene>
    <name evidence="3" type="ORF">SAMN05421508_10262</name>
</gene>